<sequence>MRRDHGRRRTAPTWRVARRQRRVETAAIRPRRAARRRAELRSAQSTLATSTSRRRKPVRPRQGVARASGEVDDCGQPCDERRAHGAGVSAALTNRLGGKNTSSKSVVAAEASAGGGAGPSIARRKSPALMAWIPSMDPIQPTDGWTAQWRDGWMVAVGGALPRPRGVPKAPVQPSSRPYERRPARARVRARPETLEPRIVGALASVSLLVVHLKALVDGDGRWGGRSTRDQTINPLRIRPPIACGRQPASASDCIGGWPFQAANALCLFPAGIAIISHDTRSHPVVCCALCLLAAHCAHSATHSPQPHARHDDAIVNPGPSASLEQRPQDTTARMKKHSIQRRR</sequence>
<organism evidence="1 2">
    <name type="scientific">Purpureocillium lilacinum</name>
    <name type="common">Paecilomyces lilacinus</name>
    <dbReference type="NCBI Taxonomy" id="33203"/>
    <lineage>
        <taxon>Eukaryota</taxon>
        <taxon>Fungi</taxon>
        <taxon>Dikarya</taxon>
        <taxon>Ascomycota</taxon>
        <taxon>Pezizomycotina</taxon>
        <taxon>Sordariomycetes</taxon>
        <taxon>Hypocreomycetidae</taxon>
        <taxon>Hypocreales</taxon>
        <taxon>Ophiocordycipitaceae</taxon>
        <taxon>Purpureocillium</taxon>
    </lineage>
</organism>
<evidence type="ECO:0000313" key="1">
    <source>
        <dbReference type="EMBL" id="KAL3962522.1"/>
    </source>
</evidence>
<proteinExistence type="predicted"/>
<reference evidence="1" key="1">
    <citation type="submission" date="2024-12" db="EMBL/GenBank/DDBJ databases">
        <title>Comparative genomics and development of molecular markers within Purpureocillium lilacinum and among Purpureocillium species.</title>
        <authorList>
            <person name="Yeh Z.-Y."/>
            <person name="Ni N.-T."/>
            <person name="Lo P.-H."/>
            <person name="Mushyakhwo K."/>
            <person name="Lin C.-F."/>
            <person name="Nai Y.-S."/>
        </authorList>
    </citation>
    <scope>NUCLEOTIDE SEQUENCE</scope>
    <source>
        <strain evidence="1">NCHU-NPUST-175</strain>
    </source>
</reference>
<protein>
    <submittedName>
        <fullName evidence="1">Uncharacterized protein</fullName>
    </submittedName>
</protein>
<gene>
    <name evidence="1" type="ORF">ACCO45_004045</name>
</gene>
<accession>A0ACC4E2Z5</accession>
<comment type="caution">
    <text evidence="1">The sequence shown here is derived from an EMBL/GenBank/DDBJ whole genome shotgun (WGS) entry which is preliminary data.</text>
</comment>
<name>A0ACC4E2Z5_PURLI</name>
<dbReference type="Proteomes" id="UP001638806">
    <property type="component" value="Unassembled WGS sequence"/>
</dbReference>
<dbReference type="EMBL" id="JBGNUJ010000003">
    <property type="protein sequence ID" value="KAL3962522.1"/>
    <property type="molecule type" value="Genomic_DNA"/>
</dbReference>
<evidence type="ECO:0000313" key="2">
    <source>
        <dbReference type="Proteomes" id="UP001638806"/>
    </source>
</evidence>
<keyword evidence="2" id="KW-1185">Reference proteome</keyword>